<protein>
    <submittedName>
        <fullName evidence="3">Response regulator receiver protein</fullName>
    </submittedName>
</protein>
<dbReference type="InterPro" id="IPR001789">
    <property type="entry name" value="Sig_transdc_resp-reg_receiver"/>
</dbReference>
<feature type="domain" description="Response regulatory" evidence="2">
    <location>
        <begin position="37"/>
        <end position="162"/>
    </location>
</feature>
<dbReference type="CDD" id="cd17557">
    <property type="entry name" value="REC_Rcp-like"/>
    <property type="match status" value="1"/>
</dbReference>
<dbReference type="Proteomes" id="UP000002457">
    <property type="component" value="Chromosome"/>
</dbReference>
<dbReference type="KEGG" id="mpl:Mpal_1519"/>
<dbReference type="InterPro" id="IPR011006">
    <property type="entry name" value="CheY-like_superfamily"/>
</dbReference>
<dbReference type="SMART" id="SM00448">
    <property type="entry name" value="REC"/>
    <property type="match status" value="1"/>
</dbReference>
<proteinExistence type="predicted"/>
<sequence length="181" mass="20398">MNWRAERIGLNARDNTMSRTMNQNGTDEEGNTGQVYQILLIEDSPGDVRLTAEALREARMPFDLSVVPDGVEALAFLYREGQYHDAPRPDLILLDLNLPRRNGREVLARIKEDCNLDRIPVIVLTISTAEEDIITSYNLHANCYIIKPVNLEKFFNVIQSIEHFWLKGPAASTVGEVTDGS</sequence>
<keyword evidence="1" id="KW-0597">Phosphoprotein</keyword>
<dbReference type="InterPro" id="IPR052893">
    <property type="entry name" value="TCS_response_regulator"/>
</dbReference>
<evidence type="ECO:0000259" key="2">
    <source>
        <dbReference type="PROSITE" id="PS50110"/>
    </source>
</evidence>
<gene>
    <name evidence="3" type="ordered locus">Mpal_1519</name>
</gene>
<dbReference type="HOGENOM" id="CLU_000445_69_17_2"/>
<dbReference type="PANTHER" id="PTHR44520">
    <property type="entry name" value="RESPONSE REGULATOR RCP1-RELATED"/>
    <property type="match status" value="1"/>
</dbReference>
<dbReference type="PANTHER" id="PTHR44520:SF2">
    <property type="entry name" value="RESPONSE REGULATOR RCP1"/>
    <property type="match status" value="1"/>
</dbReference>
<keyword evidence="4" id="KW-1185">Reference proteome</keyword>
<dbReference type="Gene3D" id="3.40.50.2300">
    <property type="match status" value="1"/>
</dbReference>
<feature type="modified residue" description="4-aspartylphosphate" evidence="1">
    <location>
        <position position="95"/>
    </location>
</feature>
<evidence type="ECO:0000313" key="3">
    <source>
        <dbReference type="EMBL" id="ACL16833.1"/>
    </source>
</evidence>
<dbReference type="EMBL" id="CP001338">
    <property type="protein sequence ID" value="ACL16833.1"/>
    <property type="molecule type" value="Genomic_DNA"/>
</dbReference>
<dbReference type="AlphaFoldDB" id="B8GIM0"/>
<evidence type="ECO:0000313" key="4">
    <source>
        <dbReference type="Proteomes" id="UP000002457"/>
    </source>
</evidence>
<dbReference type="STRING" id="521011.Mpal_1519"/>
<dbReference type="SUPFAM" id="SSF52172">
    <property type="entry name" value="CheY-like"/>
    <property type="match status" value="1"/>
</dbReference>
<evidence type="ECO:0000256" key="1">
    <source>
        <dbReference type="PROSITE-ProRule" id="PRU00169"/>
    </source>
</evidence>
<reference evidence="3 4" key="1">
    <citation type="journal article" date="2015" name="Genome Announc.">
        <title>Complete Genome Sequence of Methanosphaerula palustris E1-9CT, a Hydrogenotrophic Methanogen Isolated from a Minerotrophic Fen Peatland.</title>
        <authorList>
            <person name="Cadillo-Quiroz H."/>
            <person name="Browne P."/>
            <person name="Kyrpides N."/>
            <person name="Woyke T."/>
            <person name="Goodwin L."/>
            <person name="Detter C."/>
            <person name="Yavitt J.B."/>
            <person name="Zinder S.H."/>
        </authorList>
    </citation>
    <scope>NUCLEOTIDE SEQUENCE [LARGE SCALE GENOMIC DNA]</scope>
    <source>
        <strain evidence="4">ATCC BAA-1556 / DSM 19958 / E1-9c</strain>
    </source>
</reference>
<name>B8GIM0_METPE</name>
<dbReference type="eggNOG" id="arCOG02589">
    <property type="taxonomic scope" value="Archaea"/>
</dbReference>
<dbReference type="GO" id="GO:0000160">
    <property type="term" value="P:phosphorelay signal transduction system"/>
    <property type="evidence" value="ECO:0007669"/>
    <property type="project" value="InterPro"/>
</dbReference>
<dbReference type="Pfam" id="PF00072">
    <property type="entry name" value="Response_reg"/>
    <property type="match status" value="1"/>
</dbReference>
<organism evidence="3 4">
    <name type="scientific">Methanosphaerula palustris (strain ATCC BAA-1556 / DSM 19958 / E1-9c)</name>
    <dbReference type="NCBI Taxonomy" id="521011"/>
    <lineage>
        <taxon>Archaea</taxon>
        <taxon>Methanobacteriati</taxon>
        <taxon>Methanobacteriota</taxon>
        <taxon>Stenosarchaea group</taxon>
        <taxon>Methanomicrobia</taxon>
        <taxon>Methanomicrobiales</taxon>
        <taxon>Methanoregulaceae</taxon>
        <taxon>Methanosphaerula</taxon>
    </lineage>
</organism>
<dbReference type="RefSeq" id="WP_012618152.1">
    <property type="nucleotide sequence ID" value="NC_011832.1"/>
</dbReference>
<dbReference type="PROSITE" id="PS50110">
    <property type="entry name" value="RESPONSE_REGULATORY"/>
    <property type="match status" value="1"/>
</dbReference>
<dbReference type="GeneID" id="7271064"/>
<accession>B8GIM0</accession>